<dbReference type="InterPro" id="IPR011708">
    <property type="entry name" value="DNA_pol3_alpha_NTPase_dom"/>
</dbReference>
<dbReference type="InterPro" id="IPR041931">
    <property type="entry name" value="DNA_pol3_alpha_thumb_dom"/>
</dbReference>
<dbReference type="GO" id="GO:0003887">
    <property type="term" value="F:DNA-directed DNA polymerase activity"/>
    <property type="evidence" value="ECO:0007669"/>
    <property type="project" value="UniProtKB-KW"/>
</dbReference>
<dbReference type="Gene3D" id="1.10.10.1600">
    <property type="entry name" value="Bacterial DNA polymerase III alpha subunit, thumb domain"/>
    <property type="match status" value="1"/>
</dbReference>
<evidence type="ECO:0000256" key="5">
    <source>
        <dbReference type="ARBA" id="ARBA00022705"/>
    </source>
</evidence>
<dbReference type="PANTHER" id="PTHR32294:SF0">
    <property type="entry name" value="DNA POLYMERASE III SUBUNIT ALPHA"/>
    <property type="match status" value="1"/>
</dbReference>
<dbReference type="InterPro" id="IPR040982">
    <property type="entry name" value="DNA_pol3_finger"/>
</dbReference>
<name>A0A7V1LNF5_CALAY</name>
<evidence type="ECO:0000256" key="3">
    <source>
        <dbReference type="ARBA" id="ARBA00022679"/>
    </source>
</evidence>
<gene>
    <name evidence="9" type="ORF">ENJ10_08505</name>
</gene>
<dbReference type="EC" id="2.7.7.7" evidence="1"/>
<dbReference type="NCBIfam" id="NF005298">
    <property type="entry name" value="PRK06826.1"/>
    <property type="match status" value="1"/>
</dbReference>
<dbReference type="InterPro" id="IPR004013">
    <property type="entry name" value="PHP_dom"/>
</dbReference>
<organism evidence="9">
    <name type="scientific">Caldithrix abyssi</name>
    <dbReference type="NCBI Taxonomy" id="187145"/>
    <lineage>
        <taxon>Bacteria</taxon>
        <taxon>Pseudomonadati</taxon>
        <taxon>Calditrichota</taxon>
        <taxon>Calditrichia</taxon>
        <taxon>Calditrichales</taxon>
        <taxon>Calditrichaceae</taxon>
        <taxon>Caldithrix</taxon>
    </lineage>
</organism>
<dbReference type="InterPro" id="IPR003141">
    <property type="entry name" value="Pol/His_phosphatase_N"/>
</dbReference>
<evidence type="ECO:0000256" key="1">
    <source>
        <dbReference type="ARBA" id="ARBA00012417"/>
    </source>
</evidence>
<dbReference type="CDD" id="cd04485">
    <property type="entry name" value="DnaE_OBF"/>
    <property type="match status" value="1"/>
</dbReference>
<reference evidence="9" key="1">
    <citation type="journal article" date="2020" name="mSystems">
        <title>Genome- and Community-Level Interaction Insights into Carbon Utilization and Element Cycling Functions of Hydrothermarchaeota in Hydrothermal Sediment.</title>
        <authorList>
            <person name="Zhou Z."/>
            <person name="Liu Y."/>
            <person name="Xu W."/>
            <person name="Pan J."/>
            <person name="Luo Z.H."/>
            <person name="Li M."/>
        </authorList>
    </citation>
    <scope>NUCLEOTIDE SEQUENCE [LARGE SCALE GENOMIC DNA]</scope>
    <source>
        <strain evidence="9">HyVt-456</strain>
    </source>
</reference>
<evidence type="ECO:0000256" key="7">
    <source>
        <dbReference type="ARBA" id="ARBA00049244"/>
    </source>
</evidence>
<dbReference type="NCBIfam" id="NF004226">
    <property type="entry name" value="PRK05673.1"/>
    <property type="match status" value="1"/>
</dbReference>
<comment type="caution">
    <text evidence="9">The sequence shown here is derived from an EMBL/GenBank/DDBJ whole genome shotgun (WGS) entry which is preliminary data.</text>
</comment>
<keyword evidence="4 9" id="KW-0548">Nucleotidyltransferase</keyword>
<dbReference type="Pfam" id="PF17657">
    <property type="entry name" value="DNA_pol3_finger"/>
    <property type="match status" value="1"/>
</dbReference>
<keyword evidence="5" id="KW-0235">DNA replication</keyword>
<keyword evidence="6" id="KW-0239">DNA-directed DNA polymerase</keyword>
<dbReference type="Pfam" id="PF02811">
    <property type="entry name" value="PHP"/>
    <property type="match status" value="1"/>
</dbReference>
<accession>A0A7V1LNF5</accession>
<evidence type="ECO:0000313" key="9">
    <source>
        <dbReference type="EMBL" id="HED10717.1"/>
    </source>
</evidence>
<evidence type="ECO:0000256" key="4">
    <source>
        <dbReference type="ARBA" id="ARBA00022695"/>
    </source>
</evidence>
<dbReference type="InterPro" id="IPR029460">
    <property type="entry name" value="DNAPol_HHH"/>
</dbReference>
<dbReference type="PANTHER" id="PTHR32294">
    <property type="entry name" value="DNA POLYMERASE III SUBUNIT ALPHA"/>
    <property type="match status" value="1"/>
</dbReference>
<protein>
    <recommendedName>
        <fullName evidence="2">DNA polymerase III subunit alpha</fullName>
        <ecNumber evidence="1">2.7.7.7</ecNumber>
    </recommendedName>
</protein>
<evidence type="ECO:0000259" key="8">
    <source>
        <dbReference type="SMART" id="SM00481"/>
    </source>
</evidence>
<dbReference type="Pfam" id="PF14579">
    <property type="entry name" value="HHH_6"/>
    <property type="match status" value="1"/>
</dbReference>
<keyword evidence="3 9" id="KW-0808">Transferase</keyword>
<dbReference type="Gene3D" id="3.20.20.140">
    <property type="entry name" value="Metal-dependent hydrolases"/>
    <property type="match status" value="1"/>
</dbReference>
<proteinExistence type="predicted"/>
<comment type="catalytic activity">
    <reaction evidence="7">
        <text>DNA(n) + a 2'-deoxyribonucleoside 5'-triphosphate = DNA(n+1) + diphosphate</text>
        <dbReference type="Rhea" id="RHEA:22508"/>
        <dbReference type="Rhea" id="RHEA-COMP:17339"/>
        <dbReference type="Rhea" id="RHEA-COMP:17340"/>
        <dbReference type="ChEBI" id="CHEBI:33019"/>
        <dbReference type="ChEBI" id="CHEBI:61560"/>
        <dbReference type="ChEBI" id="CHEBI:173112"/>
        <dbReference type="EC" id="2.7.7.7"/>
    </reaction>
</comment>
<evidence type="ECO:0000256" key="2">
    <source>
        <dbReference type="ARBA" id="ARBA00019114"/>
    </source>
</evidence>
<evidence type="ECO:0000256" key="6">
    <source>
        <dbReference type="ARBA" id="ARBA00022932"/>
    </source>
</evidence>
<dbReference type="AlphaFoldDB" id="A0A7V1LNF5"/>
<feature type="domain" description="Polymerase/histidinol phosphatase N-terminal" evidence="8">
    <location>
        <begin position="4"/>
        <end position="71"/>
    </location>
</feature>
<dbReference type="SUPFAM" id="SSF89550">
    <property type="entry name" value="PHP domain-like"/>
    <property type="match status" value="1"/>
</dbReference>
<dbReference type="NCBIfam" id="TIGR00594">
    <property type="entry name" value="polc"/>
    <property type="match status" value="1"/>
</dbReference>
<dbReference type="GO" id="GO:0006260">
    <property type="term" value="P:DNA replication"/>
    <property type="evidence" value="ECO:0007669"/>
    <property type="project" value="UniProtKB-KW"/>
</dbReference>
<sequence length="1161" mass="131925">MSFVHLHSHTHYSLLDGAAKINDMVRRAAELNMPGLAITDHGNLFGSIEFYKTCKEHNVKPIIGMEAYMAPAERGLRQKIEGEKDSYHLVILAKNATGFRNLIKLSSVAFLEGMYYKPRIDFEVLKKYSEGLIVTSACMSGQIAHKLRTDRRQEAIAHAEKYIELFGDDFYFEIQDHGIADELAVYPKVYELAREMGVKVVATNDTHYLNHGDHRAHDVLICLQTGKDRDDPNRMKYGTEQLYMKSPDEMFAIFKDRSHVLENSMEIFEKIDLEIDFNQRLLPEFPIPESEEAKTENEYLRKLTEEGARRHYPDMRKEVVERMNFELSVIEKMGFAGYFLIVQDFINAARQMDIPVGLGRGSAAGSLVAYNLGITDVDPLRYGLLFERFLNPERISMPDIDVDFCVERRDDVLEYVREKYGRRNVAQIITFGTMGSKSVVRDVSRVLKVPLQQADVIAKLIPVEGASPISLKRAFEEVPELKEIAQSDDPVMRELVEYSQTLEGIARHNSTHAAGVIIAPSDITDYAPLCKSSHGDIVTQWTMSYCEKMGLLKMDFLGLRNLTVIQKAEKMIRERHNSDFTVRDIPMDDEATFKLYGEALTVGVFQFESVGMQEYLKKLKPGRIEDLIAMNALFRPGPMDLIDDFIDRKFGRKEIKYLHPLLEPILKETYGIMVYQEQVMRIVSDLAGFTLAEADMMRRAMGKKDADIMREQKDKFVAGCEHNNIDKKVATEIFELIEKFARYGFNKSHSAAYAIISYQTAYLKAHYPAEFMSANLTSEINKMDRVKFLLSECKKIGLTVKPPDINYSHANFRPLDDKSIAFGMAAIKNVGENAINNIVHERETNGPYSSLYDLTKRVDLRQVNKKVLEALAQAGALDSLKGNRAQQFSAVENAIEFGHSIQARILQNKDQISLFGGNDQDDIMEISEPPLPDVPDWDMGEKLKKELEMIGFYVSGHPLDPYKPIVDLYGTDVGAMIRKKEENKPLNGAEKKPLYICGQISEYRTQYDKKNNKMAFITLKSYDADFSGVIFGSVFAQCEPHLKNGGIVFVKAFLNGDITDGVIRIRVDAVYSPGQVPEQFTESLRLTIDQSRMSEEMLVKLKMILEAIPGTQRVFWNFRFNGQGDFSMRSARTGVKLTLPALGQLCDIISCENIAVKMIER</sequence>
<dbReference type="CDD" id="cd12113">
    <property type="entry name" value="PHP_PolIIIA_DnaE3"/>
    <property type="match status" value="1"/>
</dbReference>
<dbReference type="Gene3D" id="1.10.150.870">
    <property type="match status" value="1"/>
</dbReference>
<dbReference type="Pfam" id="PF07733">
    <property type="entry name" value="DNA_pol3_alpha"/>
    <property type="match status" value="1"/>
</dbReference>
<dbReference type="SMART" id="SM00481">
    <property type="entry name" value="POLIIIAc"/>
    <property type="match status" value="1"/>
</dbReference>
<dbReference type="Proteomes" id="UP000886005">
    <property type="component" value="Unassembled WGS sequence"/>
</dbReference>
<dbReference type="InterPro" id="IPR016195">
    <property type="entry name" value="Pol/histidinol_Pase-like"/>
</dbReference>
<dbReference type="GO" id="GO:0008408">
    <property type="term" value="F:3'-5' exonuclease activity"/>
    <property type="evidence" value="ECO:0007669"/>
    <property type="project" value="InterPro"/>
</dbReference>
<dbReference type="InterPro" id="IPR004805">
    <property type="entry name" value="DnaE2/DnaE/PolC"/>
</dbReference>
<dbReference type="EMBL" id="DRLD01000232">
    <property type="protein sequence ID" value="HED10717.1"/>
    <property type="molecule type" value="Genomic_DNA"/>
</dbReference>